<sequence length="204" mass="22549">MTEHVTFWFDATCPFCWQTSRWMKEVEKVRDIEIEWVPMSLSVLNEGRDLPADYMAAMDAAWGPARVFAKVKQEHPDKIGELYTAMGTMIHAEHQGGKQGTGAYNDIIAAALDKVGLPATIAEVADTNDEDDLLRGYHKTAMDEVGDEVGTPVVKLGNTAFFGPVITRVPTGEEAGTLFDAAVTLAGFDYFFELKRSRTEDPQV</sequence>
<dbReference type="EMBL" id="LT629700">
    <property type="protein sequence ID" value="SDL89293.1"/>
    <property type="molecule type" value="Genomic_DNA"/>
</dbReference>
<dbReference type="Pfam" id="PF22234">
    <property type="entry name" value="Rv2466c-like"/>
    <property type="match status" value="1"/>
</dbReference>
<dbReference type="AlphaFoldDB" id="A0A1G9NSK8"/>
<reference evidence="2" key="1">
    <citation type="submission" date="2016-10" db="EMBL/GenBank/DDBJ databases">
        <authorList>
            <person name="Varghese N."/>
            <person name="Submissions S."/>
        </authorList>
    </citation>
    <scope>NUCLEOTIDE SEQUENCE [LARGE SCALE GENOMIC DNA]</scope>
    <source>
        <strain evidence="2">DSM 20632</strain>
    </source>
</reference>
<dbReference type="OrthoDB" id="4125991at2"/>
<dbReference type="Gene3D" id="3.40.30.10">
    <property type="entry name" value="Glutaredoxin"/>
    <property type="match status" value="1"/>
</dbReference>
<name>A0A1G9NSK8_9CORY</name>
<dbReference type="STRING" id="38302.SAMN04488535_1150"/>
<accession>A0A1G9NSK8</accession>
<protein>
    <submittedName>
        <fullName evidence="1">DSBA-like thioredoxin domain-containing protein</fullName>
    </submittedName>
</protein>
<proteinExistence type="predicted"/>
<organism evidence="1 2">
    <name type="scientific">Corynebacterium mycetoides</name>
    <dbReference type="NCBI Taxonomy" id="38302"/>
    <lineage>
        <taxon>Bacteria</taxon>
        <taxon>Bacillati</taxon>
        <taxon>Actinomycetota</taxon>
        <taxon>Actinomycetes</taxon>
        <taxon>Mycobacteriales</taxon>
        <taxon>Corynebacteriaceae</taxon>
        <taxon>Corynebacterium</taxon>
    </lineage>
</organism>
<dbReference type="InterPro" id="IPR053977">
    <property type="entry name" value="Rv2466c-like"/>
</dbReference>
<dbReference type="InterPro" id="IPR036249">
    <property type="entry name" value="Thioredoxin-like_sf"/>
</dbReference>
<dbReference type="CDD" id="cd02972">
    <property type="entry name" value="DsbA_family"/>
    <property type="match status" value="1"/>
</dbReference>
<dbReference type="Proteomes" id="UP000199350">
    <property type="component" value="Chromosome I"/>
</dbReference>
<dbReference type="RefSeq" id="WP_092149893.1">
    <property type="nucleotide sequence ID" value="NZ_LT629700.1"/>
</dbReference>
<gene>
    <name evidence="1" type="ORF">SAMN04488535_1150</name>
</gene>
<keyword evidence="2" id="KW-1185">Reference proteome</keyword>
<evidence type="ECO:0000313" key="2">
    <source>
        <dbReference type="Proteomes" id="UP000199350"/>
    </source>
</evidence>
<dbReference type="SUPFAM" id="SSF52833">
    <property type="entry name" value="Thioredoxin-like"/>
    <property type="match status" value="1"/>
</dbReference>
<evidence type="ECO:0000313" key="1">
    <source>
        <dbReference type="EMBL" id="SDL89293.1"/>
    </source>
</evidence>